<dbReference type="WBParaSite" id="ASIM_0000871701-mRNA-1">
    <property type="protein sequence ID" value="ASIM_0000871701-mRNA-1"/>
    <property type="gene ID" value="ASIM_0000871701"/>
</dbReference>
<reference evidence="2 3" key="2">
    <citation type="submission" date="2018-11" db="EMBL/GenBank/DDBJ databases">
        <authorList>
            <consortium name="Pathogen Informatics"/>
        </authorList>
    </citation>
    <scope>NUCLEOTIDE SEQUENCE [LARGE SCALE GENOMIC DNA]</scope>
</reference>
<reference evidence="4" key="1">
    <citation type="submission" date="2017-02" db="UniProtKB">
        <authorList>
            <consortium name="WormBaseParasite"/>
        </authorList>
    </citation>
    <scope>IDENTIFICATION</scope>
</reference>
<keyword evidence="3" id="KW-1185">Reference proteome</keyword>
<dbReference type="EMBL" id="UYRR01023084">
    <property type="protein sequence ID" value="VDK32189.1"/>
    <property type="molecule type" value="Genomic_DNA"/>
</dbReference>
<sequence length="79" mass="8587">MVIDDYSMGEADQRLALGTGHSRRLHNSSTNGSSSRIIEEQQFVNGVIYHHNLNLNESGTGTGRSHDAIGLVPTGHCIR</sequence>
<evidence type="ECO:0000313" key="2">
    <source>
        <dbReference type="EMBL" id="VDK32189.1"/>
    </source>
</evidence>
<evidence type="ECO:0000313" key="3">
    <source>
        <dbReference type="Proteomes" id="UP000267096"/>
    </source>
</evidence>
<gene>
    <name evidence="2" type="ORF">ASIM_LOCUS8471</name>
</gene>
<proteinExistence type="predicted"/>
<dbReference type="Proteomes" id="UP000267096">
    <property type="component" value="Unassembled WGS sequence"/>
</dbReference>
<feature type="compositionally biased region" description="Polar residues" evidence="1">
    <location>
        <begin position="27"/>
        <end position="36"/>
    </location>
</feature>
<dbReference type="AlphaFoldDB" id="A0A0M3JM35"/>
<feature type="region of interest" description="Disordered" evidence="1">
    <location>
        <begin position="17"/>
        <end position="37"/>
    </location>
</feature>
<organism evidence="4">
    <name type="scientific">Anisakis simplex</name>
    <name type="common">Herring worm</name>
    <dbReference type="NCBI Taxonomy" id="6269"/>
    <lineage>
        <taxon>Eukaryota</taxon>
        <taxon>Metazoa</taxon>
        <taxon>Ecdysozoa</taxon>
        <taxon>Nematoda</taxon>
        <taxon>Chromadorea</taxon>
        <taxon>Rhabditida</taxon>
        <taxon>Spirurina</taxon>
        <taxon>Ascaridomorpha</taxon>
        <taxon>Ascaridoidea</taxon>
        <taxon>Anisakidae</taxon>
        <taxon>Anisakis</taxon>
        <taxon>Anisakis simplex complex</taxon>
    </lineage>
</organism>
<evidence type="ECO:0000256" key="1">
    <source>
        <dbReference type="SAM" id="MobiDB-lite"/>
    </source>
</evidence>
<evidence type="ECO:0000313" key="4">
    <source>
        <dbReference type="WBParaSite" id="ASIM_0000871701-mRNA-1"/>
    </source>
</evidence>
<accession>A0A0M3JM35</accession>
<name>A0A0M3JM35_ANISI</name>
<protein>
    <submittedName>
        <fullName evidence="2 4">Uncharacterized protein</fullName>
    </submittedName>
</protein>